<evidence type="ECO:0000313" key="5">
    <source>
        <dbReference type="EMBL" id="GFE82282.1"/>
    </source>
</evidence>
<dbReference type="Proteomes" id="UP000445000">
    <property type="component" value="Unassembled WGS sequence"/>
</dbReference>
<dbReference type="SMART" id="SM00342">
    <property type="entry name" value="HTH_ARAC"/>
    <property type="match status" value="1"/>
</dbReference>
<dbReference type="InterPro" id="IPR037923">
    <property type="entry name" value="HTH-like"/>
</dbReference>
<feature type="domain" description="HTH araC/xylS-type" evidence="4">
    <location>
        <begin position="200"/>
        <end position="298"/>
    </location>
</feature>
<keyword evidence="2" id="KW-0238">DNA-binding</keyword>
<name>A0A829YHM1_9GAMM</name>
<dbReference type="SUPFAM" id="SSF51215">
    <property type="entry name" value="Regulatory protein AraC"/>
    <property type="match status" value="1"/>
</dbReference>
<gene>
    <name evidence="5" type="ORF">GCM10011487_42820</name>
</gene>
<dbReference type="Gene3D" id="1.10.10.60">
    <property type="entry name" value="Homeodomain-like"/>
    <property type="match status" value="1"/>
</dbReference>
<dbReference type="InterPro" id="IPR047264">
    <property type="entry name" value="Cupin_HpaA-like_N"/>
</dbReference>
<evidence type="ECO:0000256" key="1">
    <source>
        <dbReference type="ARBA" id="ARBA00023015"/>
    </source>
</evidence>
<dbReference type="PANTHER" id="PTHR43280:SF32">
    <property type="entry name" value="TRANSCRIPTIONAL REGULATORY PROTEIN"/>
    <property type="match status" value="1"/>
</dbReference>
<reference evidence="6" key="1">
    <citation type="submission" date="2020-01" db="EMBL/GenBank/DDBJ databases">
        <title>'Steroidobacter agaridevorans' sp. nov., agar-degrading bacteria isolated from rhizosphere soils.</title>
        <authorList>
            <person name="Ikenaga M."/>
            <person name="Kataoka M."/>
            <person name="Murouchi A."/>
            <person name="Katsuragi S."/>
            <person name="Sakai M."/>
        </authorList>
    </citation>
    <scope>NUCLEOTIDE SEQUENCE [LARGE SCALE GENOMIC DNA]</scope>
    <source>
        <strain evidence="6">YU21-B</strain>
    </source>
</reference>
<dbReference type="CDD" id="cd06999">
    <property type="entry name" value="cupin_HpaA-like_N"/>
    <property type="match status" value="1"/>
</dbReference>
<dbReference type="SUPFAM" id="SSF46689">
    <property type="entry name" value="Homeodomain-like"/>
    <property type="match status" value="1"/>
</dbReference>
<dbReference type="Pfam" id="PF12833">
    <property type="entry name" value="HTH_18"/>
    <property type="match status" value="1"/>
</dbReference>
<proteinExistence type="predicted"/>
<evidence type="ECO:0000256" key="3">
    <source>
        <dbReference type="ARBA" id="ARBA00023163"/>
    </source>
</evidence>
<keyword evidence="6" id="KW-1185">Reference proteome</keyword>
<sequence>MTAGTVRERSVARRGIPQYFLYGEATHDVDERFLHVESIAERSRLHDWKIRPHAHQDLHHFLLVTRGGGVFYAEGELNPFNHNALISVPLACVHGFDFKPGTDGWILTASGALIERIAHENAELRPVLTEANAMPLPADVTAGMVTNFESLMMEFRSNLPGRRTAAEALLIGILVAALRRKLQLLPNRQSKTGADSLLASKYRGLIEEHFRTTLKVADYAKRLCVSSERLRQACVRSTASSPLALLNARRLLEAKRSLLYTGMSVGLIAEACGFPDPAYFSRFFTQRTGVSPMAYRTKQQRAYAREN</sequence>
<protein>
    <submittedName>
        <fullName evidence="5">AraC family transcriptional regulator</fullName>
    </submittedName>
</protein>
<dbReference type="AlphaFoldDB" id="A0A829YHM1"/>
<dbReference type="PANTHER" id="PTHR43280">
    <property type="entry name" value="ARAC-FAMILY TRANSCRIPTIONAL REGULATOR"/>
    <property type="match status" value="1"/>
</dbReference>
<organism evidence="5 6">
    <name type="scientific">Steroidobacter agaridevorans</name>
    <dbReference type="NCBI Taxonomy" id="2695856"/>
    <lineage>
        <taxon>Bacteria</taxon>
        <taxon>Pseudomonadati</taxon>
        <taxon>Pseudomonadota</taxon>
        <taxon>Gammaproteobacteria</taxon>
        <taxon>Steroidobacterales</taxon>
        <taxon>Steroidobacteraceae</taxon>
        <taxon>Steroidobacter</taxon>
    </lineage>
</organism>
<dbReference type="PROSITE" id="PS01124">
    <property type="entry name" value="HTH_ARAC_FAMILY_2"/>
    <property type="match status" value="1"/>
</dbReference>
<accession>A0A829YHM1</accession>
<keyword evidence="3" id="KW-0804">Transcription</keyword>
<dbReference type="GO" id="GO:0003700">
    <property type="term" value="F:DNA-binding transcription factor activity"/>
    <property type="evidence" value="ECO:0007669"/>
    <property type="project" value="InterPro"/>
</dbReference>
<keyword evidence="1" id="KW-0805">Transcription regulation</keyword>
<dbReference type="GO" id="GO:0043565">
    <property type="term" value="F:sequence-specific DNA binding"/>
    <property type="evidence" value="ECO:0007669"/>
    <property type="project" value="InterPro"/>
</dbReference>
<evidence type="ECO:0000256" key="2">
    <source>
        <dbReference type="ARBA" id="ARBA00023125"/>
    </source>
</evidence>
<dbReference type="EMBL" id="BLJN01000004">
    <property type="protein sequence ID" value="GFE82282.1"/>
    <property type="molecule type" value="Genomic_DNA"/>
</dbReference>
<evidence type="ECO:0000313" key="6">
    <source>
        <dbReference type="Proteomes" id="UP000445000"/>
    </source>
</evidence>
<dbReference type="InterPro" id="IPR009057">
    <property type="entry name" value="Homeodomain-like_sf"/>
</dbReference>
<comment type="caution">
    <text evidence="5">The sequence shown here is derived from an EMBL/GenBank/DDBJ whole genome shotgun (WGS) entry which is preliminary data.</text>
</comment>
<dbReference type="InterPro" id="IPR018060">
    <property type="entry name" value="HTH_AraC"/>
</dbReference>
<evidence type="ECO:0000259" key="4">
    <source>
        <dbReference type="PROSITE" id="PS01124"/>
    </source>
</evidence>